<dbReference type="InterPro" id="IPR011711">
    <property type="entry name" value="GntR_C"/>
</dbReference>
<dbReference type="PANTHER" id="PTHR43537:SF24">
    <property type="entry name" value="GLUCONATE OPERON TRANSCRIPTIONAL REPRESSOR"/>
    <property type="match status" value="1"/>
</dbReference>
<dbReference type="CDD" id="cd07377">
    <property type="entry name" value="WHTH_GntR"/>
    <property type="match status" value="1"/>
</dbReference>
<dbReference type="InterPro" id="IPR036390">
    <property type="entry name" value="WH_DNA-bd_sf"/>
</dbReference>
<keyword evidence="1" id="KW-0805">Transcription regulation</keyword>
<dbReference type="InterPro" id="IPR036388">
    <property type="entry name" value="WH-like_DNA-bd_sf"/>
</dbReference>
<dbReference type="Proteomes" id="UP000217771">
    <property type="component" value="Unassembled WGS sequence"/>
</dbReference>
<evidence type="ECO:0000313" key="6">
    <source>
        <dbReference type="Proteomes" id="UP000217771"/>
    </source>
</evidence>
<dbReference type="SMART" id="SM00345">
    <property type="entry name" value="HTH_GNTR"/>
    <property type="match status" value="1"/>
</dbReference>
<dbReference type="InterPro" id="IPR000524">
    <property type="entry name" value="Tscrpt_reg_HTH_GntR"/>
</dbReference>
<dbReference type="Pfam" id="PF07729">
    <property type="entry name" value="FCD"/>
    <property type="match status" value="1"/>
</dbReference>
<protein>
    <submittedName>
        <fullName evidence="5">GntR family transcriptional regulator</fullName>
    </submittedName>
</protein>
<dbReference type="OrthoDB" id="9799812at2"/>
<dbReference type="AlphaFoldDB" id="A0A2A2F0B1"/>
<dbReference type="SUPFAM" id="SSF48008">
    <property type="entry name" value="GntR ligand-binding domain-like"/>
    <property type="match status" value="1"/>
</dbReference>
<sequence length="230" mass="25552">MTSLSETPTGSTQSSGTAVDRVFNVLREGILTSRFASGQRLVEVDLTRELGVSRGSLREAFRRLSAEGLIEIVPNRGALVRRLSFRETIELFEIRTELEGLAARLAARKISDAGLRKAFEDAIAPIWSDEPRLSSAAYIDENARFHRAIIELSGNTQLDIVSRQLQLPLILSQTSQALTLDSLNQSVIEHREIAEQILAGNSRDADAAIRRHLSRAEDLIRKMPAAFFRT</sequence>
<dbReference type="SMART" id="SM00895">
    <property type="entry name" value="FCD"/>
    <property type="match status" value="1"/>
</dbReference>
<reference evidence="5 6" key="1">
    <citation type="submission" date="2017-08" db="EMBL/GenBank/DDBJ databases">
        <title>Halomonas alkalisoli sp. nov., isolated from saline alkaline soil.</title>
        <authorList>
            <person name="Wang D."/>
            <person name="Zhang G."/>
        </authorList>
    </citation>
    <scope>NUCLEOTIDE SEQUENCE [LARGE SCALE GENOMIC DNA]</scope>
    <source>
        <strain evidence="5 6">WRN001</strain>
    </source>
</reference>
<dbReference type="EMBL" id="NSKB01000002">
    <property type="protein sequence ID" value="PAU78378.1"/>
    <property type="molecule type" value="Genomic_DNA"/>
</dbReference>
<dbReference type="GO" id="GO:0003700">
    <property type="term" value="F:DNA-binding transcription factor activity"/>
    <property type="evidence" value="ECO:0007669"/>
    <property type="project" value="InterPro"/>
</dbReference>
<comment type="caution">
    <text evidence="5">The sequence shown here is derived from an EMBL/GenBank/DDBJ whole genome shotgun (WGS) entry which is preliminary data.</text>
</comment>
<keyword evidence="6" id="KW-1185">Reference proteome</keyword>
<evidence type="ECO:0000256" key="3">
    <source>
        <dbReference type="ARBA" id="ARBA00023163"/>
    </source>
</evidence>
<accession>A0A2A2F0B1</accession>
<dbReference type="PANTHER" id="PTHR43537">
    <property type="entry name" value="TRANSCRIPTIONAL REGULATOR, GNTR FAMILY"/>
    <property type="match status" value="1"/>
</dbReference>
<dbReference type="PROSITE" id="PS50949">
    <property type="entry name" value="HTH_GNTR"/>
    <property type="match status" value="1"/>
</dbReference>
<name>A0A2A2F0B1_9GAMM</name>
<dbReference type="InterPro" id="IPR008920">
    <property type="entry name" value="TF_FadR/GntR_C"/>
</dbReference>
<dbReference type="Gene3D" id="1.20.120.530">
    <property type="entry name" value="GntR ligand-binding domain-like"/>
    <property type="match status" value="1"/>
</dbReference>
<dbReference type="Pfam" id="PF00392">
    <property type="entry name" value="GntR"/>
    <property type="match status" value="1"/>
</dbReference>
<evidence type="ECO:0000313" key="5">
    <source>
        <dbReference type="EMBL" id="PAU78378.1"/>
    </source>
</evidence>
<dbReference type="Gene3D" id="1.10.10.10">
    <property type="entry name" value="Winged helix-like DNA-binding domain superfamily/Winged helix DNA-binding domain"/>
    <property type="match status" value="1"/>
</dbReference>
<feature type="domain" description="HTH gntR-type" evidence="4">
    <location>
        <begin position="16"/>
        <end position="83"/>
    </location>
</feature>
<dbReference type="GO" id="GO:0003677">
    <property type="term" value="F:DNA binding"/>
    <property type="evidence" value="ECO:0007669"/>
    <property type="project" value="UniProtKB-KW"/>
</dbReference>
<evidence type="ECO:0000256" key="2">
    <source>
        <dbReference type="ARBA" id="ARBA00023125"/>
    </source>
</evidence>
<evidence type="ECO:0000256" key="1">
    <source>
        <dbReference type="ARBA" id="ARBA00023015"/>
    </source>
</evidence>
<dbReference type="PRINTS" id="PR00035">
    <property type="entry name" value="HTHGNTR"/>
</dbReference>
<organism evidence="5 6">
    <name type="scientific">Halomonas salipaludis</name>
    <dbReference type="NCBI Taxonomy" id="2032625"/>
    <lineage>
        <taxon>Bacteria</taxon>
        <taxon>Pseudomonadati</taxon>
        <taxon>Pseudomonadota</taxon>
        <taxon>Gammaproteobacteria</taxon>
        <taxon>Oceanospirillales</taxon>
        <taxon>Halomonadaceae</taxon>
        <taxon>Halomonas</taxon>
    </lineage>
</organism>
<keyword evidence="3" id="KW-0804">Transcription</keyword>
<dbReference type="SUPFAM" id="SSF46785">
    <property type="entry name" value="Winged helix' DNA-binding domain"/>
    <property type="match status" value="1"/>
</dbReference>
<proteinExistence type="predicted"/>
<evidence type="ECO:0000259" key="4">
    <source>
        <dbReference type="PROSITE" id="PS50949"/>
    </source>
</evidence>
<gene>
    <name evidence="5" type="ORF">CK498_06630</name>
</gene>
<keyword evidence="2" id="KW-0238">DNA-binding</keyword>
<dbReference type="RefSeq" id="WP_095620051.1">
    <property type="nucleotide sequence ID" value="NZ_NSKB01000002.1"/>
</dbReference>